<reference evidence="1" key="1">
    <citation type="submission" date="2018-06" db="EMBL/GenBank/DDBJ databases">
        <authorList>
            <person name="Zhirakovskaya E."/>
        </authorList>
    </citation>
    <scope>NUCLEOTIDE SEQUENCE</scope>
</reference>
<dbReference type="EMBL" id="UOFX01000001">
    <property type="protein sequence ID" value="VAX05139.1"/>
    <property type="molecule type" value="Genomic_DNA"/>
</dbReference>
<dbReference type="NCBIfam" id="TIGR03509">
    <property type="entry name" value="OMP_MtrB_PioB"/>
    <property type="match status" value="1"/>
</dbReference>
<proteinExistence type="predicted"/>
<dbReference type="InterPro" id="IPR020016">
    <property type="entry name" value="Decahaem-assoc_OM_MtrB/PioB"/>
</dbReference>
<sequence length="697" mass="78529">RKIRFSIFILVPVILFSAPNLFAETAPEEFSKWKCRLCPEYTGWYGDLAFGLGYASDDSLRFGDYRGQQESGFYLALDGNLHYRNPEGLYFDMYVRDLGLQSRKLEMRGGRQGSYQLRFAWSEIPKYRGYGAQTPFLGVGGAELTLPADWQPSFNTGGMTALDSSLANVQLKTLRKTLDLGLSVNISRSLEYKVDFQQQKKKGSRAFGGGSFFSNSTLFPAPVDFATNQFNMSLGWTGKRSYLRLGFIGSWFDNGKNSITWQNPFTASINNQYFRSALEPSNDFYQFNLSGNLSISPRVNLSSQVAIGRLQQNDPFLPYSINPTYSDMPLPRANLGGSMDTSTFNVSGKLTARLSNKLSFTARARLNDRDNKTPVDLYTPVTTDLFPAAARYNRPYSYKRGLYSADLRYRPHRIVRLSGGAKLESLERTLQAISDSDELTWWGELKLNPLAEVQFRVKLETAKRDVSKYIQPDDGGPAEHPLMRKFNQADRERDRLRIELDLTPLQGLGINLSFFQAEADYTESLIGLQNSTDQSYSINLSYALGSRLSFYAFVSRDDIDARIAGAVSTLAEPWNGNTSDSISTTGLGLSTAVSENSSLGIDFVSSASKGSVAVRTSLQEDPFEPLRTNLQNIRFHFTHQFSENWGYKLYAEHEAYDSQDWALDELGVDGINSILTMGVESPKYRAWYFRIQANYRF</sequence>
<protein>
    <recommendedName>
        <fullName evidence="2">MtrB/PioB family decaheme-associated outer membrane protein</fullName>
    </recommendedName>
</protein>
<evidence type="ECO:0000313" key="1">
    <source>
        <dbReference type="EMBL" id="VAX05139.1"/>
    </source>
</evidence>
<feature type="non-terminal residue" evidence="1">
    <location>
        <position position="1"/>
    </location>
</feature>
<dbReference type="SUPFAM" id="SSF56935">
    <property type="entry name" value="Porins"/>
    <property type="match status" value="1"/>
</dbReference>
<name>A0A3B1AGT2_9ZZZZ</name>
<organism evidence="1">
    <name type="scientific">hydrothermal vent metagenome</name>
    <dbReference type="NCBI Taxonomy" id="652676"/>
    <lineage>
        <taxon>unclassified sequences</taxon>
        <taxon>metagenomes</taxon>
        <taxon>ecological metagenomes</taxon>
    </lineage>
</organism>
<evidence type="ECO:0008006" key="2">
    <source>
        <dbReference type="Google" id="ProtNLM"/>
    </source>
</evidence>
<gene>
    <name evidence="1" type="ORF">MNBD_GAMMA26-1372</name>
</gene>
<dbReference type="AlphaFoldDB" id="A0A3B1AGT2"/>
<dbReference type="Pfam" id="PF11854">
    <property type="entry name" value="MtrB_PioB"/>
    <property type="match status" value="1"/>
</dbReference>
<accession>A0A3B1AGT2</accession>